<dbReference type="RefSeq" id="WP_011923140.1">
    <property type="nucleotide sequence ID" value="NC_009444.1"/>
</dbReference>
<reference evidence="1 2" key="1">
    <citation type="journal article" date="2007" name="ISME J.">
        <title>Sequence-based analysis of pQBR103; a representative of a unique, transfer-proficient mega plasmid resident in the microbial community of sugar beet.</title>
        <authorList>
            <person name="Tett A."/>
            <person name="Spiers A.J."/>
            <person name="Crossman L.C."/>
            <person name="Ager D."/>
            <person name="Ciric L."/>
            <person name="Dow J.M."/>
            <person name="Fry J.C."/>
            <person name="Harris D."/>
            <person name="Lilley A."/>
            <person name="Oliver A."/>
            <person name="Parkhill J."/>
            <person name="Quail M.A."/>
            <person name="Rainey P.B."/>
            <person name="Saunders N.J."/>
            <person name="Seeger K."/>
            <person name="Snyder L.A.S."/>
            <person name="Squares R."/>
            <person name="Thomas C.M."/>
            <person name="Turner S.L."/>
            <person name="Zhang X.-X."/>
            <person name="Field D."/>
            <person name="Bailey M.J."/>
        </authorList>
    </citation>
    <scope>NUCLEOTIDE SEQUENCE [LARGE SCALE GENOMIC DNA]</scope>
    <source>
        <strain evidence="1 2">SBW25</strain>
    </source>
</reference>
<protein>
    <submittedName>
        <fullName evidence="1">Uncharacterized protein</fullName>
    </submittedName>
</protein>
<dbReference type="AlphaFoldDB" id="A4V754"/>
<proteinExistence type="predicted"/>
<dbReference type="Proteomes" id="UP000002332">
    <property type="component" value="Plasmid pQBR103"/>
</dbReference>
<geneLocation type="plasmid" evidence="1 2">
    <name>pQBR103</name>
</geneLocation>
<accession>A4V754</accession>
<organism evidence="1 2">
    <name type="scientific">Pseudomonas fluorescens (strain SBW25)</name>
    <dbReference type="NCBI Taxonomy" id="216595"/>
    <lineage>
        <taxon>Bacteria</taxon>
        <taxon>Pseudomonadati</taxon>
        <taxon>Pseudomonadota</taxon>
        <taxon>Gammaproteobacteria</taxon>
        <taxon>Pseudomonadales</taxon>
        <taxon>Pseudomonadaceae</taxon>
        <taxon>Pseudomonas</taxon>
    </lineage>
</organism>
<gene>
    <name evidence="1" type="ordered locus">pQBR0333</name>
</gene>
<dbReference type="EMBL" id="AM235768">
    <property type="protein sequence ID" value="CAM96365.1"/>
    <property type="molecule type" value="Genomic_DNA"/>
</dbReference>
<evidence type="ECO:0000313" key="1">
    <source>
        <dbReference type="EMBL" id="CAM96365.1"/>
    </source>
</evidence>
<keyword evidence="1" id="KW-0614">Plasmid</keyword>
<evidence type="ECO:0000313" key="2">
    <source>
        <dbReference type="Proteomes" id="UP000002332"/>
    </source>
</evidence>
<name>A4V754_PSEFS</name>
<sequence length="313" mass="33897">MTSATTSVDSNDSDHSLNTLQALKLLWPSLKQTVEPFLNASPEVDKSAAESFLAMLNSTHIAEPSSPAAWDIEGFNHCISQGSKAIRHLLNDGPSAGGCQSFNAEHCIQIANELVHQVDINRKACTSGNRAGVTIRPVQDSSNSTEQGRSVPAYKFDRLVQHAKAQDKTIARLQAELNLYRLYQSDEPSIWVWQGDGEDHPESLGCPILIQPADLKAIIDAPSDEGFVLRAAMHQGRLGRVPLNSRYYLAECEKCGWLGSSQECTSSPSASGDDGIPCPCCFRDELSEIDTARALELLQLVVFGAKSSIGCPS</sequence>